<dbReference type="AlphaFoldDB" id="A0AAD7PZA7"/>
<proteinExistence type="predicted"/>
<organism evidence="1 2">
    <name type="scientific">Quillaja saponaria</name>
    <name type="common">Soap bark tree</name>
    <dbReference type="NCBI Taxonomy" id="32244"/>
    <lineage>
        <taxon>Eukaryota</taxon>
        <taxon>Viridiplantae</taxon>
        <taxon>Streptophyta</taxon>
        <taxon>Embryophyta</taxon>
        <taxon>Tracheophyta</taxon>
        <taxon>Spermatophyta</taxon>
        <taxon>Magnoliopsida</taxon>
        <taxon>eudicotyledons</taxon>
        <taxon>Gunneridae</taxon>
        <taxon>Pentapetalae</taxon>
        <taxon>rosids</taxon>
        <taxon>fabids</taxon>
        <taxon>Fabales</taxon>
        <taxon>Quillajaceae</taxon>
        <taxon>Quillaja</taxon>
    </lineage>
</organism>
<evidence type="ECO:0000313" key="1">
    <source>
        <dbReference type="EMBL" id="KAJ7971970.1"/>
    </source>
</evidence>
<dbReference type="CDD" id="cd09272">
    <property type="entry name" value="RNase_HI_RT_Ty1"/>
    <property type="match status" value="1"/>
</dbReference>
<accession>A0AAD7PZA7</accession>
<dbReference type="KEGG" id="qsa:O6P43_009925"/>
<dbReference type="PANTHER" id="PTHR11439">
    <property type="entry name" value="GAG-POL-RELATED RETROTRANSPOSON"/>
    <property type="match status" value="1"/>
</dbReference>
<sequence length="114" mass="12955">MQYPSKLHFRAAKQVVRYITGTIDYGIWYSKVSNFRLCGFTNRDWANSLDDRQSISANVFNLGSRVITWSSKKQATATLSSSEAEYVVATSAACQAIWLRRILAQLQLRQEQAT</sequence>
<dbReference type="EMBL" id="JARAOO010000004">
    <property type="protein sequence ID" value="KAJ7971970.1"/>
    <property type="molecule type" value="Genomic_DNA"/>
</dbReference>
<evidence type="ECO:0000313" key="2">
    <source>
        <dbReference type="Proteomes" id="UP001163823"/>
    </source>
</evidence>
<name>A0AAD7PZA7_QUISA</name>
<protein>
    <submittedName>
        <fullName evidence="1">Retrovirus-related Pol polyprotein from transposon TNT 1-94</fullName>
    </submittedName>
</protein>
<gene>
    <name evidence="1" type="ORF">O6P43_009925</name>
</gene>
<reference evidence="1" key="1">
    <citation type="journal article" date="2023" name="Science">
        <title>Elucidation of the pathway for biosynthesis of saponin adjuvants from the soapbark tree.</title>
        <authorList>
            <person name="Reed J."/>
            <person name="Orme A."/>
            <person name="El-Demerdash A."/>
            <person name="Owen C."/>
            <person name="Martin L.B.B."/>
            <person name="Misra R.C."/>
            <person name="Kikuchi S."/>
            <person name="Rejzek M."/>
            <person name="Martin A.C."/>
            <person name="Harkess A."/>
            <person name="Leebens-Mack J."/>
            <person name="Louveau T."/>
            <person name="Stephenson M.J."/>
            <person name="Osbourn A."/>
        </authorList>
    </citation>
    <scope>NUCLEOTIDE SEQUENCE</scope>
    <source>
        <strain evidence="1">S10</strain>
    </source>
</reference>
<dbReference type="PANTHER" id="PTHR11439:SF502">
    <property type="entry name" value="SECRETED RXLR EFFECTOR PROTEIN 161-LIKE"/>
    <property type="match status" value="1"/>
</dbReference>
<dbReference type="Proteomes" id="UP001163823">
    <property type="component" value="Chromosome 4"/>
</dbReference>
<keyword evidence="2" id="KW-1185">Reference proteome</keyword>
<comment type="caution">
    <text evidence="1">The sequence shown here is derived from an EMBL/GenBank/DDBJ whole genome shotgun (WGS) entry which is preliminary data.</text>
</comment>